<dbReference type="RefSeq" id="WP_086604024.1">
    <property type="nucleotide sequence ID" value="NZ_NGFN01000244.1"/>
</dbReference>
<dbReference type="SUPFAM" id="SSF103473">
    <property type="entry name" value="MFS general substrate transporter"/>
    <property type="match status" value="1"/>
</dbReference>
<evidence type="ECO:0000256" key="5">
    <source>
        <dbReference type="ARBA" id="ARBA00022989"/>
    </source>
</evidence>
<dbReference type="PROSITE" id="PS50850">
    <property type="entry name" value="MFS"/>
    <property type="match status" value="1"/>
</dbReference>
<comment type="caution">
    <text evidence="10">The sequence shown here is derived from an EMBL/GenBank/DDBJ whole genome shotgun (WGS) entry which is preliminary data.</text>
</comment>
<evidence type="ECO:0000259" key="9">
    <source>
        <dbReference type="PROSITE" id="PS50850"/>
    </source>
</evidence>
<name>A0A243RRA9_9ACTN</name>
<accession>A0A243RRA9</accession>
<proteinExistence type="predicted"/>
<reference evidence="10 11" key="1">
    <citation type="submission" date="2017-05" db="EMBL/GenBank/DDBJ databases">
        <title>Biotechnological potential of actinobacteria isolated from South African environments.</title>
        <authorList>
            <person name="Le Roes-Hill M."/>
            <person name="Prins A."/>
            <person name="Durrell K.A."/>
        </authorList>
    </citation>
    <scope>NUCLEOTIDE SEQUENCE [LARGE SCALE GENOMIC DNA]</scope>
    <source>
        <strain evidence="10 11">HMC13</strain>
    </source>
</reference>
<keyword evidence="6 8" id="KW-0472">Membrane</keyword>
<feature type="domain" description="Major facilitator superfamily (MFS) profile" evidence="9">
    <location>
        <begin position="16"/>
        <end position="391"/>
    </location>
</feature>
<evidence type="ECO:0000256" key="8">
    <source>
        <dbReference type="SAM" id="Phobius"/>
    </source>
</evidence>
<evidence type="ECO:0000256" key="3">
    <source>
        <dbReference type="ARBA" id="ARBA00022475"/>
    </source>
</evidence>
<evidence type="ECO:0000256" key="7">
    <source>
        <dbReference type="SAM" id="MobiDB-lite"/>
    </source>
</evidence>
<evidence type="ECO:0000256" key="2">
    <source>
        <dbReference type="ARBA" id="ARBA00022448"/>
    </source>
</evidence>
<sequence length="429" mass="45064">MSQNAATSSPWHRDPVLRLLAAGSLLNGLAFFATLPFLTLYLSDISSLSAATIGFVVGSVALIEALGGTVGGVLTDRIGGVRVIQAGMLVNSVAYAALAVVRELPVIIALVCLLGVGRLLTEPAMKKLMSLRATGSGAVVFRIRYITLCIGATVGPLAGAALYHIAYWMIFVTPAVIFTACLLLVTARARQLRAVDASGGTGDHGSGWRAALSDTLLLRVVGAGFVLFLVFSQFESIVPLYMKSVQGSSAVTYFSTLLACNAVLGIAMQWPAEWLSRRMSQQRLALLGCAAFAVSAVLFRGLEVNVLLLYLGVVFWTIGEAVLYPMPDTIIHTITPDSRKGAYFGIAETRYLGFFAGPAAGGALLGTSASLYFGLMAVTIFGTWILLREPRLHAGGPKAPDASGPAGTELSQPPDTAVLPQASLPAERT</sequence>
<feature type="transmembrane region" description="Helical" evidence="8">
    <location>
        <begin position="53"/>
        <end position="74"/>
    </location>
</feature>
<feature type="transmembrane region" description="Helical" evidence="8">
    <location>
        <begin position="20"/>
        <end position="41"/>
    </location>
</feature>
<dbReference type="Gene3D" id="1.20.1250.20">
    <property type="entry name" value="MFS general substrate transporter like domains"/>
    <property type="match status" value="1"/>
</dbReference>
<dbReference type="AlphaFoldDB" id="A0A243RRA9"/>
<gene>
    <name evidence="10" type="ORF">CA983_30295</name>
</gene>
<feature type="transmembrane region" description="Helical" evidence="8">
    <location>
        <begin position="216"/>
        <end position="238"/>
    </location>
</feature>
<keyword evidence="4 8" id="KW-0812">Transmembrane</keyword>
<feature type="transmembrane region" description="Helical" evidence="8">
    <location>
        <begin position="371"/>
        <end position="387"/>
    </location>
</feature>
<comment type="subcellular location">
    <subcellularLocation>
        <location evidence="1">Cell membrane</location>
        <topology evidence="1">Multi-pass membrane protein</topology>
    </subcellularLocation>
</comment>
<dbReference type="InterPro" id="IPR036259">
    <property type="entry name" value="MFS_trans_sf"/>
</dbReference>
<keyword evidence="5 8" id="KW-1133">Transmembrane helix</keyword>
<feature type="transmembrane region" description="Helical" evidence="8">
    <location>
        <begin position="165"/>
        <end position="185"/>
    </location>
</feature>
<keyword evidence="2" id="KW-0813">Transport</keyword>
<feature type="transmembrane region" description="Helical" evidence="8">
    <location>
        <begin position="141"/>
        <end position="159"/>
    </location>
</feature>
<evidence type="ECO:0000256" key="4">
    <source>
        <dbReference type="ARBA" id="ARBA00022692"/>
    </source>
</evidence>
<organism evidence="10 11">
    <name type="scientific">Streptomyces swartbergensis</name>
    <dbReference type="NCBI Taxonomy" id="487165"/>
    <lineage>
        <taxon>Bacteria</taxon>
        <taxon>Bacillati</taxon>
        <taxon>Actinomycetota</taxon>
        <taxon>Actinomycetes</taxon>
        <taxon>Kitasatosporales</taxon>
        <taxon>Streptomycetaceae</taxon>
        <taxon>Streptomyces</taxon>
    </lineage>
</organism>
<feature type="transmembrane region" description="Helical" evidence="8">
    <location>
        <begin position="250"/>
        <end position="272"/>
    </location>
</feature>
<evidence type="ECO:0000256" key="6">
    <source>
        <dbReference type="ARBA" id="ARBA00023136"/>
    </source>
</evidence>
<evidence type="ECO:0000313" key="10">
    <source>
        <dbReference type="EMBL" id="OUC97590.1"/>
    </source>
</evidence>
<dbReference type="PANTHER" id="PTHR23517">
    <property type="entry name" value="RESISTANCE PROTEIN MDTM, PUTATIVE-RELATED-RELATED"/>
    <property type="match status" value="1"/>
</dbReference>
<dbReference type="Proteomes" id="UP000195105">
    <property type="component" value="Unassembled WGS sequence"/>
</dbReference>
<dbReference type="GO" id="GO:0005886">
    <property type="term" value="C:plasma membrane"/>
    <property type="evidence" value="ECO:0007669"/>
    <property type="project" value="UniProtKB-SubCell"/>
</dbReference>
<dbReference type="GO" id="GO:0022857">
    <property type="term" value="F:transmembrane transporter activity"/>
    <property type="evidence" value="ECO:0007669"/>
    <property type="project" value="InterPro"/>
</dbReference>
<dbReference type="InterPro" id="IPR050171">
    <property type="entry name" value="MFS_Transporters"/>
</dbReference>
<dbReference type="EMBL" id="NGFN01000244">
    <property type="protein sequence ID" value="OUC97590.1"/>
    <property type="molecule type" value="Genomic_DNA"/>
</dbReference>
<keyword evidence="3" id="KW-1003">Cell membrane</keyword>
<keyword evidence="11" id="KW-1185">Reference proteome</keyword>
<evidence type="ECO:0000313" key="11">
    <source>
        <dbReference type="Proteomes" id="UP000195105"/>
    </source>
</evidence>
<dbReference type="Pfam" id="PF07690">
    <property type="entry name" value="MFS_1"/>
    <property type="match status" value="1"/>
</dbReference>
<evidence type="ECO:0000256" key="1">
    <source>
        <dbReference type="ARBA" id="ARBA00004651"/>
    </source>
</evidence>
<feature type="transmembrane region" description="Helical" evidence="8">
    <location>
        <begin position="94"/>
        <end position="120"/>
    </location>
</feature>
<feature type="region of interest" description="Disordered" evidence="7">
    <location>
        <begin position="395"/>
        <end position="429"/>
    </location>
</feature>
<dbReference type="InterPro" id="IPR011701">
    <property type="entry name" value="MFS"/>
</dbReference>
<dbReference type="PANTHER" id="PTHR23517:SF2">
    <property type="entry name" value="MULTIDRUG RESISTANCE PROTEIN MDTH"/>
    <property type="match status" value="1"/>
</dbReference>
<dbReference type="InterPro" id="IPR020846">
    <property type="entry name" value="MFS_dom"/>
</dbReference>
<protein>
    <recommendedName>
        <fullName evidence="9">Major facilitator superfamily (MFS) profile domain-containing protein</fullName>
    </recommendedName>
</protein>